<evidence type="ECO:0000256" key="1">
    <source>
        <dbReference type="SAM" id="MobiDB-lite"/>
    </source>
</evidence>
<accession>A0AAN6VG03</accession>
<feature type="region of interest" description="Disordered" evidence="1">
    <location>
        <begin position="359"/>
        <end position="401"/>
    </location>
</feature>
<evidence type="ECO:0000313" key="4">
    <source>
        <dbReference type="Proteomes" id="UP001302745"/>
    </source>
</evidence>
<feature type="domain" description="DUF7896" evidence="2">
    <location>
        <begin position="430"/>
        <end position="527"/>
    </location>
</feature>
<evidence type="ECO:0000259" key="2">
    <source>
        <dbReference type="Pfam" id="PF25438"/>
    </source>
</evidence>
<feature type="compositionally biased region" description="Polar residues" evidence="1">
    <location>
        <begin position="369"/>
        <end position="380"/>
    </location>
</feature>
<feature type="region of interest" description="Disordered" evidence="1">
    <location>
        <begin position="1"/>
        <end position="100"/>
    </location>
</feature>
<sequence>MSQPNQVDDLKARLEQNEREKRELMEQLNRAQSFAAPTPASDQSRPMKRSKTTHAAGSSTAAPMMRSRSSISRPGLNSTPFVTRGPGPSAAPPPLSPFFGNNLTRSLGGYLPQSQPQYPTHAFAPDTFPLAGSLVQQNGLVQQGELGREMAVDDYLSMHDDSQFPTTSPIDIPTSTLLSPQDLGQYPSSSFPSVCGSMTSGPTLETAPMSRRGSVMNDSASISNQFSEMVRIRSQQSAQSFRPSPIATHPPLLGKRFSEDSGVIAMQGDSFMYTYPSSAPAHSVLAQHQHPMEESLSQSSIQSTSSSGLSPHDLSGPILAQHLSMERSISKDSIKSNSSLKYRAKESLARQNYAATRQLQPKPAAGALSQETPDSVTNSAKDGKAAISKAQYQRPKHPKVMCSQCNEQPEGFRGEHELRRHTEAKHKSMVRKWICRDPDLDAIPHAETAVKPLKDCKQCSQSKQYGAYYNAAAHLRRTHFKVKPRKGAAGSKNGQSSIVDEEKEKRGGKGGGDWPPMSELKLWMVEVTVPMDQDGALCPDGAEIEADDHEDDFPDSQYHSQTGISMPMGPGGFDMTTFAGVGQGFSQASDMAGASYHGELDSSLSEMYPHNAATFPAPPLQGVPISSAEFDYRNADLSTQQSITASLMSLNSHGYTSPVSSSATITQTGIYMDQFATMQPPRDELAELPFDLTFNTVQ</sequence>
<organism evidence="3 4">
    <name type="scientific">Chaetomidium leptoderma</name>
    <dbReference type="NCBI Taxonomy" id="669021"/>
    <lineage>
        <taxon>Eukaryota</taxon>
        <taxon>Fungi</taxon>
        <taxon>Dikarya</taxon>
        <taxon>Ascomycota</taxon>
        <taxon>Pezizomycotina</taxon>
        <taxon>Sordariomycetes</taxon>
        <taxon>Sordariomycetidae</taxon>
        <taxon>Sordariales</taxon>
        <taxon>Chaetomiaceae</taxon>
        <taxon>Chaetomidium</taxon>
    </lineage>
</organism>
<feature type="compositionally biased region" description="Low complexity" evidence="1">
    <location>
        <begin position="295"/>
        <end position="310"/>
    </location>
</feature>
<name>A0AAN6VG03_9PEZI</name>
<dbReference type="InterPro" id="IPR057218">
    <property type="entry name" value="DUF7896"/>
</dbReference>
<dbReference type="PANTHER" id="PTHR42031:SF1">
    <property type="entry name" value="KEY LIME PATHOGENICITY PROTEIN"/>
    <property type="match status" value="1"/>
</dbReference>
<reference evidence="3" key="1">
    <citation type="journal article" date="2023" name="Mol. Phylogenet. Evol.">
        <title>Genome-scale phylogeny and comparative genomics of the fungal order Sordariales.</title>
        <authorList>
            <person name="Hensen N."/>
            <person name="Bonometti L."/>
            <person name="Westerberg I."/>
            <person name="Brannstrom I.O."/>
            <person name="Guillou S."/>
            <person name="Cros-Aarteil S."/>
            <person name="Calhoun S."/>
            <person name="Haridas S."/>
            <person name="Kuo A."/>
            <person name="Mondo S."/>
            <person name="Pangilinan J."/>
            <person name="Riley R."/>
            <person name="LaButti K."/>
            <person name="Andreopoulos B."/>
            <person name="Lipzen A."/>
            <person name="Chen C."/>
            <person name="Yan M."/>
            <person name="Daum C."/>
            <person name="Ng V."/>
            <person name="Clum A."/>
            <person name="Steindorff A."/>
            <person name="Ohm R.A."/>
            <person name="Martin F."/>
            <person name="Silar P."/>
            <person name="Natvig D.O."/>
            <person name="Lalanne C."/>
            <person name="Gautier V."/>
            <person name="Ament-Velasquez S.L."/>
            <person name="Kruys A."/>
            <person name="Hutchinson M.I."/>
            <person name="Powell A.J."/>
            <person name="Barry K."/>
            <person name="Miller A.N."/>
            <person name="Grigoriev I.V."/>
            <person name="Debuchy R."/>
            <person name="Gladieux P."/>
            <person name="Hiltunen Thoren M."/>
            <person name="Johannesson H."/>
        </authorList>
    </citation>
    <scope>NUCLEOTIDE SEQUENCE</scope>
    <source>
        <strain evidence="3">CBS 538.74</strain>
    </source>
</reference>
<feature type="region of interest" description="Disordered" evidence="1">
    <location>
        <begin position="482"/>
        <end position="515"/>
    </location>
</feature>
<keyword evidence="4" id="KW-1185">Reference proteome</keyword>
<evidence type="ECO:0000313" key="3">
    <source>
        <dbReference type="EMBL" id="KAK4150797.1"/>
    </source>
</evidence>
<comment type="caution">
    <text evidence="3">The sequence shown here is derived from an EMBL/GenBank/DDBJ whole genome shotgun (WGS) entry which is preliminary data.</text>
</comment>
<feature type="region of interest" description="Disordered" evidence="1">
    <location>
        <begin position="284"/>
        <end position="316"/>
    </location>
</feature>
<gene>
    <name evidence="3" type="ORF">C8A00DRAFT_45878</name>
</gene>
<proteinExistence type="predicted"/>
<dbReference type="PANTHER" id="PTHR42031">
    <property type="entry name" value="KEY LIME PATHOGENICITY PROTEIN"/>
    <property type="match status" value="1"/>
</dbReference>
<reference evidence="3" key="2">
    <citation type="submission" date="2023-05" db="EMBL/GenBank/DDBJ databases">
        <authorList>
            <consortium name="Lawrence Berkeley National Laboratory"/>
            <person name="Steindorff A."/>
            <person name="Hensen N."/>
            <person name="Bonometti L."/>
            <person name="Westerberg I."/>
            <person name="Brannstrom I.O."/>
            <person name="Guillou S."/>
            <person name="Cros-Aarteil S."/>
            <person name="Calhoun S."/>
            <person name="Haridas S."/>
            <person name="Kuo A."/>
            <person name="Mondo S."/>
            <person name="Pangilinan J."/>
            <person name="Riley R."/>
            <person name="Labutti K."/>
            <person name="Andreopoulos B."/>
            <person name="Lipzen A."/>
            <person name="Chen C."/>
            <person name="Yanf M."/>
            <person name="Daum C."/>
            <person name="Ng V."/>
            <person name="Clum A."/>
            <person name="Ohm R."/>
            <person name="Martin F."/>
            <person name="Silar P."/>
            <person name="Natvig D."/>
            <person name="Lalanne C."/>
            <person name="Gautier V."/>
            <person name="Ament-Velasquez S.L."/>
            <person name="Kruys A."/>
            <person name="Hutchinson M.I."/>
            <person name="Powell A.J."/>
            <person name="Barry K."/>
            <person name="Miller A.N."/>
            <person name="Grigoriev I.V."/>
            <person name="Debuchy R."/>
            <person name="Gladieux P."/>
            <person name="Thoren M.H."/>
            <person name="Johannesson H."/>
        </authorList>
    </citation>
    <scope>NUCLEOTIDE SEQUENCE</scope>
    <source>
        <strain evidence="3">CBS 538.74</strain>
    </source>
</reference>
<protein>
    <recommendedName>
        <fullName evidence="2">DUF7896 domain-containing protein</fullName>
    </recommendedName>
</protein>
<dbReference type="AlphaFoldDB" id="A0AAN6VG03"/>
<dbReference type="EMBL" id="MU857050">
    <property type="protein sequence ID" value="KAK4150797.1"/>
    <property type="molecule type" value="Genomic_DNA"/>
</dbReference>
<feature type="compositionally biased region" description="Basic and acidic residues" evidence="1">
    <location>
        <begin position="8"/>
        <end position="25"/>
    </location>
</feature>
<dbReference type="Proteomes" id="UP001302745">
    <property type="component" value="Unassembled WGS sequence"/>
</dbReference>
<dbReference type="Pfam" id="PF25438">
    <property type="entry name" value="DUF7896"/>
    <property type="match status" value="1"/>
</dbReference>